<evidence type="ECO:0000256" key="13">
    <source>
        <dbReference type="ARBA" id="ARBA00023136"/>
    </source>
</evidence>
<evidence type="ECO:0000256" key="4">
    <source>
        <dbReference type="ARBA" id="ARBA00022475"/>
    </source>
</evidence>
<dbReference type="EMBL" id="CP012117">
    <property type="protein sequence ID" value="ANP28060.1"/>
    <property type="molecule type" value="Genomic_DNA"/>
</dbReference>
<keyword evidence="11 15" id="KW-1133">Transmembrane helix</keyword>
<evidence type="ECO:0000256" key="14">
    <source>
        <dbReference type="ARBA" id="ARBA00035305"/>
    </source>
</evidence>
<dbReference type="RefSeq" id="WP_065248122.1">
    <property type="nucleotide sequence ID" value="NZ_CP012117.1"/>
</dbReference>
<dbReference type="Gene3D" id="1.10.287.130">
    <property type="match status" value="1"/>
</dbReference>
<dbReference type="PANTHER" id="PTHR45528">
    <property type="entry name" value="SENSOR HISTIDINE KINASE CPXA"/>
    <property type="match status" value="1"/>
</dbReference>
<evidence type="ECO:0000256" key="9">
    <source>
        <dbReference type="ARBA" id="ARBA00022777"/>
    </source>
</evidence>
<dbReference type="InterPro" id="IPR003661">
    <property type="entry name" value="HisK_dim/P_dom"/>
</dbReference>
<dbReference type="GO" id="GO:0005524">
    <property type="term" value="F:ATP binding"/>
    <property type="evidence" value="ECO:0007669"/>
    <property type="project" value="UniProtKB-KW"/>
</dbReference>
<keyword evidence="4" id="KW-1003">Cell membrane</keyword>
<evidence type="ECO:0000256" key="2">
    <source>
        <dbReference type="ARBA" id="ARBA00004651"/>
    </source>
</evidence>
<evidence type="ECO:0000256" key="5">
    <source>
        <dbReference type="ARBA" id="ARBA00022553"/>
    </source>
</evidence>
<dbReference type="GO" id="GO:0000155">
    <property type="term" value="F:phosphorelay sensor kinase activity"/>
    <property type="evidence" value="ECO:0007669"/>
    <property type="project" value="InterPro"/>
</dbReference>
<keyword evidence="5" id="KW-0597">Phosphoprotein</keyword>
<dbReference type="FunFam" id="1.10.287.130:FF:000010">
    <property type="entry name" value="Two-component sensor histidine kinase"/>
    <property type="match status" value="1"/>
</dbReference>
<dbReference type="KEGG" id="dva:DAD186_15100"/>
<dbReference type="InterPro" id="IPR036890">
    <property type="entry name" value="HATPase_C_sf"/>
</dbReference>
<dbReference type="SUPFAM" id="SSF158472">
    <property type="entry name" value="HAMP domain-like"/>
    <property type="match status" value="1"/>
</dbReference>
<keyword evidence="7 15" id="KW-0812">Transmembrane</keyword>
<feature type="transmembrane region" description="Helical" evidence="15">
    <location>
        <begin position="37"/>
        <end position="64"/>
    </location>
</feature>
<protein>
    <recommendedName>
        <fullName evidence="14">Sensor histidine kinase MtrB</fullName>
        <ecNumber evidence="3">2.7.13.3</ecNumber>
    </recommendedName>
</protein>
<evidence type="ECO:0000259" key="17">
    <source>
        <dbReference type="PROSITE" id="PS50885"/>
    </source>
</evidence>
<dbReference type="Gene3D" id="3.30.565.10">
    <property type="entry name" value="Histidine kinase-like ATPase, C-terminal domain"/>
    <property type="match status" value="1"/>
</dbReference>
<proteinExistence type="predicted"/>
<evidence type="ECO:0000259" key="16">
    <source>
        <dbReference type="PROSITE" id="PS50109"/>
    </source>
</evidence>
<dbReference type="GO" id="GO:0005886">
    <property type="term" value="C:plasma membrane"/>
    <property type="evidence" value="ECO:0007669"/>
    <property type="project" value="UniProtKB-SubCell"/>
</dbReference>
<dbReference type="CDD" id="cd00075">
    <property type="entry name" value="HATPase"/>
    <property type="match status" value="1"/>
</dbReference>
<gene>
    <name evidence="18" type="ORF">DAD186_15100</name>
</gene>
<feature type="domain" description="HAMP" evidence="17">
    <location>
        <begin position="235"/>
        <end position="287"/>
    </location>
</feature>
<feature type="domain" description="Histidine kinase" evidence="16">
    <location>
        <begin position="302"/>
        <end position="519"/>
    </location>
</feature>
<dbReference type="SMART" id="SM00388">
    <property type="entry name" value="HisKA"/>
    <property type="match status" value="1"/>
</dbReference>
<evidence type="ECO:0000256" key="10">
    <source>
        <dbReference type="ARBA" id="ARBA00022840"/>
    </source>
</evidence>
<dbReference type="SUPFAM" id="SSF47384">
    <property type="entry name" value="Homodimeric domain of signal transducing histidine kinase"/>
    <property type="match status" value="1"/>
</dbReference>
<dbReference type="Pfam" id="PF00672">
    <property type="entry name" value="HAMP"/>
    <property type="match status" value="1"/>
</dbReference>
<dbReference type="SUPFAM" id="SSF55874">
    <property type="entry name" value="ATPase domain of HSP90 chaperone/DNA topoisomerase II/histidine kinase"/>
    <property type="match status" value="1"/>
</dbReference>
<evidence type="ECO:0000256" key="3">
    <source>
        <dbReference type="ARBA" id="ARBA00012438"/>
    </source>
</evidence>
<dbReference type="EC" id="2.7.13.3" evidence="3"/>
<keyword evidence="12" id="KW-0902">Two-component regulatory system</keyword>
<evidence type="ECO:0000256" key="12">
    <source>
        <dbReference type="ARBA" id="ARBA00023012"/>
    </source>
</evidence>
<dbReference type="Pfam" id="PF02518">
    <property type="entry name" value="HATPase_c"/>
    <property type="match status" value="1"/>
</dbReference>
<accession>A0A1B0ZJF7</accession>
<evidence type="ECO:0000256" key="8">
    <source>
        <dbReference type="ARBA" id="ARBA00022741"/>
    </source>
</evidence>
<reference evidence="18 19" key="1">
    <citation type="submission" date="2015-06" db="EMBL/GenBank/DDBJ databases">
        <title>Investigation of pathophysiology for high-risk pregnancy and development of treatment modality based on it.</title>
        <authorList>
            <person name="Kim B.-C."/>
            <person name="Lim S."/>
        </authorList>
    </citation>
    <scope>NUCLEOTIDE SEQUENCE [LARGE SCALE GENOMIC DNA]</scope>
    <source>
        <strain evidence="18 19">AD1-86</strain>
    </source>
</reference>
<keyword evidence="9 18" id="KW-0418">Kinase</keyword>
<dbReference type="PANTHER" id="PTHR45528:SF1">
    <property type="entry name" value="SENSOR HISTIDINE KINASE CPXA"/>
    <property type="match status" value="1"/>
</dbReference>
<organism evidence="18 19">
    <name type="scientific">Dermabacter vaginalis</name>
    <dbReference type="NCBI Taxonomy" id="1630135"/>
    <lineage>
        <taxon>Bacteria</taxon>
        <taxon>Bacillati</taxon>
        <taxon>Actinomycetota</taxon>
        <taxon>Actinomycetes</taxon>
        <taxon>Micrococcales</taxon>
        <taxon>Dermabacteraceae</taxon>
        <taxon>Dermabacter</taxon>
    </lineage>
</organism>
<dbReference type="InterPro" id="IPR003660">
    <property type="entry name" value="HAMP_dom"/>
</dbReference>
<dbReference type="PRINTS" id="PR00344">
    <property type="entry name" value="BCTRLSENSOR"/>
</dbReference>
<dbReference type="SMART" id="SM00387">
    <property type="entry name" value="HATPase_c"/>
    <property type="match status" value="1"/>
</dbReference>
<dbReference type="InterPro" id="IPR050398">
    <property type="entry name" value="HssS/ArlS-like"/>
</dbReference>
<keyword evidence="6 18" id="KW-0808">Transferase</keyword>
<evidence type="ECO:0000256" key="11">
    <source>
        <dbReference type="ARBA" id="ARBA00022989"/>
    </source>
</evidence>
<dbReference type="AlphaFoldDB" id="A0A1B0ZJF7"/>
<dbReference type="InterPro" id="IPR003594">
    <property type="entry name" value="HATPase_dom"/>
</dbReference>
<name>A0A1B0ZJF7_9MICO</name>
<feature type="transmembrane region" description="Helical" evidence="15">
    <location>
        <begin position="213"/>
        <end position="233"/>
    </location>
</feature>
<comment type="subcellular location">
    <subcellularLocation>
        <location evidence="2">Cell membrane</location>
        <topology evidence="2">Multi-pass membrane protein</topology>
    </subcellularLocation>
</comment>
<dbReference type="CDD" id="cd06225">
    <property type="entry name" value="HAMP"/>
    <property type="match status" value="1"/>
</dbReference>
<dbReference type="NCBIfam" id="NF040691">
    <property type="entry name" value="MtrAB_MtrB"/>
    <property type="match status" value="1"/>
</dbReference>
<dbReference type="PROSITE" id="PS50109">
    <property type="entry name" value="HIS_KIN"/>
    <property type="match status" value="1"/>
</dbReference>
<dbReference type="STRING" id="1630135.DAD186_15100"/>
<dbReference type="Pfam" id="PF00512">
    <property type="entry name" value="HisKA"/>
    <property type="match status" value="1"/>
</dbReference>
<keyword evidence="10" id="KW-0067">ATP-binding</keyword>
<evidence type="ECO:0000256" key="7">
    <source>
        <dbReference type="ARBA" id="ARBA00022692"/>
    </source>
</evidence>
<keyword evidence="13 15" id="KW-0472">Membrane</keyword>
<keyword evidence="8" id="KW-0547">Nucleotide-binding</keyword>
<dbReference type="InterPro" id="IPR005467">
    <property type="entry name" value="His_kinase_dom"/>
</dbReference>
<evidence type="ECO:0000256" key="6">
    <source>
        <dbReference type="ARBA" id="ARBA00022679"/>
    </source>
</evidence>
<comment type="catalytic activity">
    <reaction evidence="1">
        <text>ATP + protein L-histidine = ADP + protein N-phospho-L-histidine.</text>
        <dbReference type="EC" id="2.7.13.3"/>
    </reaction>
</comment>
<evidence type="ECO:0000313" key="19">
    <source>
        <dbReference type="Proteomes" id="UP000092596"/>
    </source>
</evidence>
<dbReference type="InterPro" id="IPR047669">
    <property type="entry name" value="MtrAB_MtrB"/>
</dbReference>
<dbReference type="InterPro" id="IPR036097">
    <property type="entry name" value="HisK_dim/P_sf"/>
</dbReference>
<evidence type="ECO:0000256" key="15">
    <source>
        <dbReference type="SAM" id="Phobius"/>
    </source>
</evidence>
<dbReference type="Gene3D" id="6.10.340.10">
    <property type="match status" value="1"/>
</dbReference>
<evidence type="ECO:0000313" key="18">
    <source>
        <dbReference type="EMBL" id="ANP28060.1"/>
    </source>
</evidence>
<dbReference type="SMART" id="SM00304">
    <property type="entry name" value="HAMP"/>
    <property type="match status" value="1"/>
</dbReference>
<dbReference type="InterPro" id="IPR004358">
    <property type="entry name" value="Sig_transdc_His_kin-like_C"/>
</dbReference>
<evidence type="ECO:0000256" key="1">
    <source>
        <dbReference type="ARBA" id="ARBA00000085"/>
    </source>
</evidence>
<dbReference type="CDD" id="cd00082">
    <property type="entry name" value="HisKA"/>
    <property type="match status" value="1"/>
</dbReference>
<dbReference type="PROSITE" id="PS50885">
    <property type="entry name" value="HAMP"/>
    <property type="match status" value="1"/>
</dbReference>
<sequence length="540" mass="58716">MSSLRERLFPPAAADDSQISSRSAGRVRLREFSTWPIAARAVFATMLLSVLAILVVETFLSTAISDALYELRRDRSLEQSETMRGTLVSDLEPLVGMSVNERQDVIISFMEGVTAGDPKVFKGLAVIPVGPTPGDAVTNNGALTAFVNAEFERELDAANDQFVYRSIEYVEHGVSGPAILVGTTIDVAGAGRYRLLMLYSVSQEQETLDRVNAILVIGGAVLVLLFFLVSLVISRIVTTPLKRAARAVDHISDNDLDYRLVIQGGDDLARMGTSFNNMAASLQSTITELVELSELEKRFVSDVSHELRTPFTTIKMAAAMLEMEKESFTPSGKRSLELLREQVARFEALIADLLEISRHEAGTVELEAKPTSLAGLVDEQVEQLVPIAREYDADIRVHHLSDDTVGEMDSRRIERIVRNLLTNAIEHGSGGVIDVRTAARGSTLALTVQDFGAGLSPQEAQRVFDRFWRAAPSRTHTLGGTGLGLAIAQEDAEAHGGLLEAWGVKGETAVFRLLLPRTPGEKLAAAPLALVRPVEKGDTE</sequence>
<dbReference type="Proteomes" id="UP000092596">
    <property type="component" value="Chromosome"/>
</dbReference>